<feature type="compositionally biased region" description="Basic and acidic residues" evidence="1">
    <location>
        <begin position="40"/>
        <end position="61"/>
    </location>
</feature>
<evidence type="ECO:0000313" key="3">
    <source>
        <dbReference type="Proteomes" id="UP000887540"/>
    </source>
</evidence>
<proteinExistence type="predicted"/>
<protein>
    <submittedName>
        <fullName evidence="4">Serine-threonine/tyrosine-protein kinase catalytic domain-containing protein</fullName>
    </submittedName>
</protein>
<dbReference type="Pfam" id="PF07714">
    <property type="entry name" value="PK_Tyr_Ser-Thr"/>
    <property type="match status" value="1"/>
</dbReference>
<accession>A0A914EJ95</accession>
<dbReference type="Gene3D" id="1.10.510.10">
    <property type="entry name" value="Transferase(Phosphotransferase) domain 1"/>
    <property type="match status" value="1"/>
</dbReference>
<dbReference type="GO" id="GO:0004672">
    <property type="term" value="F:protein kinase activity"/>
    <property type="evidence" value="ECO:0007669"/>
    <property type="project" value="InterPro"/>
</dbReference>
<evidence type="ECO:0000313" key="4">
    <source>
        <dbReference type="WBParaSite" id="ACRNAN_scaffold8798.g33046.t1"/>
    </source>
</evidence>
<name>A0A914EJ95_9BILA</name>
<keyword evidence="3" id="KW-1185">Reference proteome</keyword>
<sequence length="373" mass="42673">MSKSEKTNKINKTDKKDKTDKNDKTDMDNKTYNKTRHQTGKTDKTNKKEKKNRTDKTDRTGKTSLSCTSSTYFDGNRLEKPGNCGLELYQMLCMCWSQHPTSRPKFSMLKETFEMYKKNPFAYVSEEKTTPSNISKKHETRERSLSLSARKTLAAKLKFFGHTSKKMDLINEKVDKMEEKYAEKSKIETPQDASSEVPTKFKANVLSALKSLTENIKPSNFLKRRSQSVPKTSGIKPESSTCDQISAQETCLSPETDANKQKVTFACENFKIDKSVNEIYQQGNSITNLSPQVEKPSNDLKKFPVTATITIKNTSIQPNEKHNLKFIYDNSEPQYPEMFPNNLSRMPRNSIFLSRYEHLLAPPTKSKRSSSMP</sequence>
<dbReference type="WBParaSite" id="ACRNAN_scaffold8798.g33046.t1">
    <property type="protein sequence ID" value="ACRNAN_scaffold8798.g33046.t1"/>
    <property type="gene ID" value="ACRNAN_scaffold8798.g33046"/>
</dbReference>
<dbReference type="InterPro" id="IPR001245">
    <property type="entry name" value="Ser-Thr/Tyr_kinase_cat_dom"/>
</dbReference>
<feature type="domain" description="Serine-threonine/tyrosine-protein kinase catalytic" evidence="2">
    <location>
        <begin position="70"/>
        <end position="112"/>
    </location>
</feature>
<evidence type="ECO:0000256" key="1">
    <source>
        <dbReference type="SAM" id="MobiDB-lite"/>
    </source>
</evidence>
<reference evidence="4" key="1">
    <citation type="submission" date="2022-11" db="UniProtKB">
        <authorList>
            <consortium name="WormBaseParasite"/>
        </authorList>
    </citation>
    <scope>IDENTIFICATION</scope>
</reference>
<feature type="region of interest" description="Disordered" evidence="1">
    <location>
        <begin position="1"/>
        <end position="63"/>
    </location>
</feature>
<evidence type="ECO:0000259" key="2">
    <source>
        <dbReference type="Pfam" id="PF07714"/>
    </source>
</evidence>
<dbReference type="Proteomes" id="UP000887540">
    <property type="component" value="Unplaced"/>
</dbReference>
<feature type="compositionally biased region" description="Basic and acidic residues" evidence="1">
    <location>
        <begin position="1"/>
        <end position="31"/>
    </location>
</feature>
<organism evidence="3 4">
    <name type="scientific">Acrobeloides nanus</name>
    <dbReference type="NCBI Taxonomy" id="290746"/>
    <lineage>
        <taxon>Eukaryota</taxon>
        <taxon>Metazoa</taxon>
        <taxon>Ecdysozoa</taxon>
        <taxon>Nematoda</taxon>
        <taxon>Chromadorea</taxon>
        <taxon>Rhabditida</taxon>
        <taxon>Tylenchina</taxon>
        <taxon>Cephalobomorpha</taxon>
        <taxon>Cephaloboidea</taxon>
        <taxon>Cephalobidae</taxon>
        <taxon>Acrobeloides</taxon>
    </lineage>
</organism>
<dbReference type="AlphaFoldDB" id="A0A914EJ95"/>